<protein>
    <submittedName>
        <fullName evidence="2">Uncharacterized protein</fullName>
    </submittedName>
</protein>
<gene>
    <name evidence="2" type="ORF">S01H1_18181</name>
</gene>
<dbReference type="EMBL" id="BARS01009701">
    <property type="protein sequence ID" value="GAF78368.1"/>
    <property type="molecule type" value="Genomic_DNA"/>
</dbReference>
<dbReference type="AlphaFoldDB" id="X0SBD1"/>
<evidence type="ECO:0000256" key="1">
    <source>
        <dbReference type="SAM" id="MobiDB-lite"/>
    </source>
</evidence>
<accession>X0SBD1</accession>
<evidence type="ECO:0000313" key="2">
    <source>
        <dbReference type="EMBL" id="GAF78368.1"/>
    </source>
</evidence>
<feature type="region of interest" description="Disordered" evidence="1">
    <location>
        <begin position="1"/>
        <end position="36"/>
    </location>
</feature>
<comment type="caution">
    <text evidence="2">The sequence shown here is derived from an EMBL/GenBank/DDBJ whole genome shotgun (WGS) entry which is preliminary data.</text>
</comment>
<name>X0SBD1_9ZZZZ</name>
<reference evidence="2" key="1">
    <citation type="journal article" date="2014" name="Front. Microbiol.">
        <title>High frequency of phylogenetically diverse reductive dehalogenase-homologous genes in deep subseafloor sedimentary metagenomes.</title>
        <authorList>
            <person name="Kawai M."/>
            <person name="Futagami T."/>
            <person name="Toyoda A."/>
            <person name="Takaki Y."/>
            <person name="Nishi S."/>
            <person name="Hori S."/>
            <person name="Arai W."/>
            <person name="Tsubouchi T."/>
            <person name="Morono Y."/>
            <person name="Uchiyama I."/>
            <person name="Ito T."/>
            <person name="Fujiyama A."/>
            <person name="Inagaki F."/>
            <person name="Takami H."/>
        </authorList>
    </citation>
    <scope>NUCLEOTIDE SEQUENCE</scope>
    <source>
        <strain evidence="2">Expedition CK06-06</strain>
    </source>
</reference>
<organism evidence="2">
    <name type="scientific">marine sediment metagenome</name>
    <dbReference type="NCBI Taxonomy" id="412755"/>
    <lineage>
        <taxon>unclassified sequences</taxon>
        <taxon>metagenomes</taxon>
        <taxon>ecological metagenomes</taxon>
    </lineage>
</organism>
<feature type="compositionally biased region" description="Polar residues" evidence="1">
    <location>
        <begin position="27"/>
        <end position="36"/>
    </location>
</feature>
<proteinExistence type="predicted"/>
<feature type="non-terminal residue" evidence="2">
    <location>
        <position position="1"/>
    </location>
</feature>
<sequence>AAPDIAKRDKKLLQKPHLSDAPGEVSPESSPTPRTE</sequence>